<evidence type="ECO:0000256" key="3">
    <source>
        <dbReference type="ARBA" id="ARBA00022643"/>
    </source>
</evidence>
<feature type="binding site" evidence="7">
    <location>
        <begin position="334"/>
        <end position="335"/>
    </location>
    <ligand>
        <name>FMN</name>
        <dbReference type="ChEBI" id="CHEBI:58210"/>
    </ligand>
</feature>
<evidence type="ECO:0000256" key="6">
    <source>
        <dbReference type="PIRSR" id="PIRSR000138-1"/>
    </source>
</evidence>
<sequence>MSKLNTIHCLDDFQRIARTRLPRQLYSYIANGADDEQSMRFNREAFSRWAFTPRILEGVERRSQEISLFGQSYASPFGISPVGLAAMWCYRGDIVLARAAQESNVPAIMSGASLIRMEEVAAAAPNTWFQAYIPGDDVRIAELIRRIATAGFKTLVVTVDLPVQVNPERYVKNGFSTPLKPSVRLAWDGISHPRWLLGTFGRTLLSHGMPHFENWRAERGAPILSANVQRDMVARDHLSWENFKVVRNQWKGPLIVKGVMRKEDALRAQNAGADGIIVSNHGGRQLDGALSPLDVLPEIVDAAPNLTVMMDSGIRRGTDVLKAMALGAQCVFNGRSFNFAATTAGGAGVRHAIGILRTEVDRDMALLGVNRLDDIDRSLLRPTPRSTS</sequence>
<dbReference type="SUPFAM" id="SSF51395">
    <property type="entry name" value="FMN-linked oxidoreductases"/>
    <property type="match status" value="1"/>
</dbReference>
<evidence type="ECO:0000256" key="4">
    <source>
        <dbReference type="ARBA" id="ARBA00023002"/>
    </source>
</evidence>
<evidence type="ECO:0000313" key="9">
    <source>
        <dbReference type="EMBL" id="AIJ46937.1"/>
    </source>
</evidence>
<dbReference type="InterPro" id="IPR013785">
    <property type="entry name" value="Aldolase_TIM"/>
</dbReference>
<accession>A0A076PUD7</accession>
<dbReference type="CDD" id="cd02809">
    <property type="entry name" value="alpha_hydroxyacid_oxid_FMN"/>
    <property type="match status" value="1"/>
</dbReference>
<organism evidence="9 10">
    <name type="scientific">Comamonas testosteroni TK102</name>
    <dbReference type="NCBI Taxonomy" id="1392005"/>
    <lineage>
        <taxon>Bacteria</taxon>
        <taxon>Pseudomonadati</taxon>
        <taxon>Pseudomonadota</taxon>
        <taxon>Betaproteobacteria</taxon>
        <taxon>Burkholderiales</taxon>
        <taxon>Comamonadaceae</taxon>
        <taxon>Comamonas</taxon>
    </lineage>
</organism>
<reference evidence="9 10" key="1">
    <citation type="journal article" date="2014" name="Genome Announc.">
        <title>Complete Genome Sequence of Polychlorinated Biphenyl Degrader Comamonas testosteroni TK102 (NBRC 109938).</title>
        <authorList>
            <person name="Fukuda K."/>
            <person name="Hosoyama A."/>
            <person name="Tsuchikane K."/>
            <person name="Ohji S."/>
            <person name="Yamazoe A."/>
            <person name="Fujita N."/>
            <person name="Shintani M."/>
            <person name="Kimbara K."/>
        </authorList>
    </citation>
    <scope>NUCLEOTIDE SEQUENCE [LARGE SCALE GENOMIC DNA]</scope>
    <source>
        <strain evidence="9">TK102</strain>
    </source>
</reference>
<dbReference type="InterPro" id="IPR037396">
    <property type="entry name" value="FMN_HAD"/>
</dbReference>
<keyword evidence="4" id="KW-0560">Oxidoreductase</keyword>
<dbReference type="Proteomes" id="UP000028782">
    <property type="component" value="Chromosome"/>
</dbReference>
<feature type="binding site" evidence="7">
    <location>
        <position position="279"/>
    </location>
    <ligand>
        <name>FMN</name>
        <dbReference type="ChEBI" id="CHEBI:58210"/>
    </ligand>
</feature>
<feature type="binding site" evidence="7">
    <location>
        <position position="257"/>
    </location>
    <ligand>
        <name>FMN</name>
        <dbReference type="ChEBI" id="CHEBI:58210"/>
    </ligand>
</feature>
<dbReference type="GO" id="GO:0016614">
    <property type="term" value="F:oxidoreductase activity, acting on CH-OH group of donors"/>
    <property type="evidence" value="ECO:0007669"/>
    <property type="project" value="UniProtKB-ARBA"/>
</dbReference>
<dbReference type="InterPro" id="IPR000262">
    <property type="entry name" value="FMN-dep_DH"/>
</dbReference>
<dbReference type="KEGG" id="ctes:O987_14105"/>
<protein>
    <submittedName>
        <fullName evidence="9">FMN-dependent family dehydrogenase</fullName>
    </submittedName>
</protein>
<feature type="binding site" evidence="7">
    <location>
        <position position="130"/>
    </location>
    <ligand>
        <name>FMN</name>
        <dbReference type="ChEBI" id="CHEBI:58210"/>
    </ligand>
</feature>
<dbReference type="PANTHER" id="PTHR10578">
    <property type="entry name" value="S -2-HYDROXY-ACID OXIDASE-RELATED"/>
    <property type="match status" value="1"/>
</dbReference>
<feature type="binding site" evidence="7">
    <location>
        <begin position="311"/>
        <end position="315"/>
    </location>
    <ligand>
        <name>FMN</name>
        <dbReference type="ChEBI" id="CHEBI:58210"/>
    </ligand>
</feature>
<dbReference type="FunFam" id="3.20.20.70:FF:000029">
    <property type="entry name" value="L-lactate dehydrogenase"/>
    <property type="match status" value="1"/>
</dbReference>
<keyword evidence="2 7" id="KW-0285">Flavoprotein</keyword>
<dbReference type="PIRSF" id="PIRSF000138">
    <property type="entry name" value="Al-hdrx_acd_dh"/>
    <property type="match status" value="1"/>
</dbReference>
<dbReference type="AlphaFoldDB" id="A0A076PUD7"/>
<evidence type="ECO:0000259" key="8">
    <source>
        <dbReference type="PROSITE" id="PS51349"/>
    </source>
</evidence>
<feature type="domain" description="FMN hydroxy acid dehydrogenase" evidence="8">
    <location>
        <begin position="2"/>
        <end position="385"/>
    </location>
</feature>
<dbReference type="PANTHER" id="PTHR10578:SF107">
    <property type="entry name" value="2-HYDROXYACID OXIDASE 1"/>
    <property type="match status" value="1"/>
</dbReference>
<dbReference type="PROSITE" id="PS00557">
    <property type="entry name" value="FMN_HYDROXY_ACID_DH_1"/>
    <property type="match status" value="1"/>
</dbReference>
<dbReference type="InterPro" id="IPR012133">
    <property type="entry name" value="Alpha-hydoxy_acid_DH_FMN"/>
</dbReference>
<evidence type="ECO:0000313" key="10">
    <source>
        <dbReference type="Proteomes" id="UP000028782"/>
    </source>
</evidence>
<feature type="binding site" evidence="7">
    <location>
        <position position="284"/>
    </location>
    <ligand>
        <name>glyoxylate</name>
        <dbReference type="ChEBI" id="CHEBI:36655"/>
    </ligand>
</feature>
<gene>
    <name evidence="9" type="ORF">O987_14105</name>
</gene>
<feature type="active site" description="Proton acceptor" evidence="6">
    <location>
        <position position="281"/>
    </location>
</feature>
<keyword evidence="3 7" id="KW-0288">FMN</keyword>
<evidence type="ECO:0000256" key="2">
    <source>
        <dbReference type="ARBA" id="ARBA00022630"/>
    </source>
</evidence>
<comment type="cofactor">
    <cofactor evidence="1">
        <name>FMN</name>
        <dbReference type="ChEBI" id="CHEBI:58210"/>
    </cofactor>
</comment>
<proteinExistence type="inferred from homology"/>
<evidence type="ECO:0000256" key="5">
    <source>
        <dbReference type="ARBA" id="ARBA00024042"/>
    </source>
</evidence>
<feature type="binding site" evidence="7">
    <location>
        <position position="132"/>
    </location>
    <ligand>
        <name>glyoxylate</name>
        <dbReference type="ChEBI" id="CHEBI:36655"/>
    </ligand>
</feature>
<feature type="binding site" evidence="7">
    <location>
        <position position="28"/>
    </location>
    <ligand>
        <name>glyoxylate</name>
        <dbReference type="ChEBI" id="CHEBI:36655"/>
    </ligand>
</feature>
<dbReference type="Pfam" id="PF01070">
    <property type="entry name" value="FMN_dh"/>
    <property type="match status" value="1"/>
</dbReference>
<feature type="binding site" evidence="7">
    <location>
        <position position="158"/>
    </location>
    <ligand>
        <name>FMN</name>
        <dbReference type="ChEBI" id="CHEBI:58210"/>
    </ligand>
</feature>
<comment type="similarity">
    <text evidence="5">Belongs to the FMN-dependent alpha-hydroxy acid dehydrogenase family.</text>
</comment>
<dbReference type="Gene3D" id="3.20.20.70">
    <property type="entry name" value="Aldolase class I"/>
    <property type="match status" value="1"/>
</dbReference>
<feature type="binding site" evidence="7">
    <location>
        <position position="281"/>
    </location>
    <ligand>
        <name>glyoxylate</name>
        <dbReference type="ChEBI" id="CHEBI:36655"/>
    </ligand>
</feature>
<dbReference type="HOGENOM" id="CLU_020639_0_0_4"/>
<feature type="binding site" evidence="7">
    <location>
        <begin position="81"/>
        <end position="83"/>
    </location>
    <ligand>
        <name>FMN</name>
        <dbReference type="ChEBI" id="CHEBI:58210"/>
    </ligand>
</feature>
<dbReference type="InterPro" id="IPR008259">
    <property type="entry name" value="FMN_hydac_DH_AS"/>
</dbReference>
<dbReference type="GO" id="GO:0010181">
    <property type="term" value="F:FMN binding"/>
    <property type="evidence" value="ECO:0007669"/>
    <property type="project" value="InterPro"/>
</dbReference>
<feature type="binding site" evidence="7">
    <location>
        <position position="110"/>
    </location>
    <ligand>
        <name>FMN</name>
        <dbReference type="ChEBI" id="CHEBI:58210"/>
    </ligand>
</feature>
<dbReference type="RefSeq" id="WP_043372895.1">
    <property type="nucleotide sequence ID" value="NZ_CP006704.1"/>
</dbReference>
<dbReference type="PROSITE" id="PS51349">
    <property type="entry name" value="FMN_HYDROXY_ACID_DH_2"/>
    <property type="match status" value="1"/>
</dbReference>
<evidence type="ECO:0000256" key="1">
    <source>
        <dbReference type="ARBA" id="ARBA00001917"/>
    </source>
</evidence>
<evidence type="ECO:0000256" key="7">
    <source>
        <dbReference type="PIRSR" id="PIRSR000138-2"/>
    </source>
</evidence>
<name>A0A076PUD7_COMTE</name>
<dbReference type="EMBL" id="CP006704">
    <property type="protein sequence ID" value="AIJ46937.1"/>
    <property type="molecule type" value="Genomic_DNA"/>
</dbReference>